<dbReference type="AlphaFoldDB" id="A0A1W1VQ52"/>
<evidence type="ECO:0000313" key="2">
    <source>
        <dbReference type="EMBL" id="SMB95512.1"/>
    </source>
</evidence>
<protein>
    <submittedName>
        <fullName evidence="2">Uncharacterized protein</fullName>
    </submittedName>
</protein>
<keyword evidence="3" id="KW-1185">Reference proteome</keyword>
<dbReference type="Proteomes" id="UP000192582">
    <property type="component" value="Unassembled WGS sequence"/>
</dbReference>
<feature type="compositionally biased region" description="Pro residues" evidence="1">
    <location>
        <begin position="1"/>
        <end position="17"/>
    </location>
</feature>
<feature type="region of interest" description="Disordered" evidence="1">
    <location>
        <begin position="1"/>
        <end position="24"/>
    </location>
</feature>
<evidence type="ECO:0000313" key="3">
    <source>
        <dbReference type="Proteomes" id="UP000192582"/>
    </source>
</evidence>
<name>A0A1W1VQ52_9DEIO</name>
<sequence length="83" mass="8869">MIPPRRPGVFPPAPTADPPTQNRETLEEGAAHMTDTVEARRTLLGGLHSSALARTYRPGARRVGQLAQHAAQGHRHGLNCATA</sequence>
<evidence type="ECO:0000256" key="1">
    <source>
        <dbReference type="SAM" id="MobiDB-lite"/>
    </source>
</evidence>
<gene>
    <name evidence="2" type="ORF">SAMN00790413_02871</name>
</gene>
<proteinExistence type="predicted"/>
<reference evidence="2 3" key="1">
    <citation type="submission" date="2017-04" db="EMBL/GenBank/DDBJ databases">
        <authorList>
            <person name="Afonso C.L."/>
            <person name="Miller P.J."/>
            <person name="Scott M.A."/>
            <person name="Spackman E."/>
            <person name="Goraichik I."/>
            <person name="Dimitrov K.M."/>
            <person name="Suarez D.L."/>
            <person name="Swayne D.E."/>
        </authorList>
    </citation>
    <scope>NUCLEOTIDE SEQUENCE [LARGE SCALE GENOMIC DNA]</scope>
    <source>
        <strain evidence="2 3">KR-140</strain>
    </source>
</reference>
<dbReference type="EMBL" id="FWWU01000009">
    <property type="protein sequence ID" value="SMB95512.1"/>
    <property type="molecule type" value="Genomic_DNA"/>
</dbReference>
<organism evidence="2 3">
    <name type="scientific">Deinococcus hopiensis KR-140</name>
    <dbReference type="NCBI Taxonomy" id="695939"/>
    <lineage>
        <taxon>Bacteria</taxon>
        <taxon>Thermotogati</taxon>
        <taxon>Deinococcota</taxon>
        <taxon>Deinococci</taxon>
        <taxon>Deinococcales</taxon>
        <taxon>Deinococcaceae</taxon>
        <taxon>Deinococcus</taxon>
    </lineage>
</organism>
<accession>A0A1W1VQ52</accession>